<dbReference type="Proteomes" id="UP001061361">
    <property type="component" value="Chromosome"/>
</dbReference>
<evidence type="ECO:0000313" key="2">
    <source>
        <dbReference type="Proteomes" id="UP001061361"/>
    </source>
</evidence>
<keyword evidence="2" id="KW-1185">Reference proteome</keyword>
<gene>
    <name evidence="1" type="ORF">JCM14722_12250</name>
</gene>
<dbReference type="Gene3D" id="2.160.10.10">
    <property type="entry name" value="Hexapeptide repeat proteins"/>
    <property type="match status" value="1"/>
</dbReference>
<organism evidence="1 2">
    <name type="scientific">Pseudodesulfovibrio portus</name>
    <dbReference type="NCBI Taxonomy" id="231439"/>
    <lineage>
        <taxon>Bacteria</taxon>
        <taxon>Pseudomonadati</taxon>
        <taxon>Thermodesulfobacteriota</taxon>
        <taxon>Desulfovibrionia</taxon>
        <taxon>Desulfovibrionales</taxon>
        <taxon>Desulfovibrionaceae</taxon>
    </lineage>
</organism>
<dbReference type="PANTHER" id="PTHR23416">
    <property type="entry name" value="SIALIC ACID SYNTHASE-RELATED"/>
    <property type="match status" value="1"/>
</dbReference>
<dbReference type="EMBL" id="AP026708">
    <property type="protein sequence ID" value="BDQ33683.1"/>
    <property type="molecule type" value="Genomic_DNA"/>
</dbReference>
<proteinExistence type="predicted"/>
<dbReference type="RefSeq" id="WP_323373372.1">
    <property type="nucleotide sequence ID" value="NZ_AP026708.1"/>
</dbReference>
<dbReference type="CDD" id="cd03349">
    <property type="entry name" value="LbH_XAT"/>
    <property type="match status" value="1"/>
</dbReference>
<sequence length="178" mass="19206">MQDIRTKYVTIGTGTNINGPSFLRGHESCPITIGRYCAIGCNLCIQSKTHDIGHANLNVGLQDKHRFTSISKTKGPVNIGNNCWIGDNVCIMSGVTIGDGAVLGAGCVATRDIPPFAVAYGVPATVAGYRFSRHVIQELLEIAWWDWDESTIAANSAFFNLDLTEHPEADLRSLIVTG</sequence>
<accession>A0ABN6RV04</accession>
<evidence type="ECO:0000313" key="1">
    <source>
        <dbReference type="EMBL" id="BDQ33683.1"/>
    </source>
</evidence>
<dbReference type="InterPro" id="IPR001451">
    <property type="entry name" value="Hexapep"/>
</dbReference>
<protein>
    <submittedName>
        <fullName evidence="1">Uncharacterized protein</fullName>
    </submittedName>
</protein>
<dbReference type="SUPFAM" id="SSF51161">
    <property type="entry name" value="Trimeric LpxA-like enzymes"/>
    <property type="match status" value="1"/>
</dbReference>
<dbReference type="InterPro" id="IPR051159">
    <property type="entry name" value="Hexapeptide_acetyltransf"/>
</dbReference>
<reference evidence="1" key="1">
    <citation type="submission" date="2022-08" db="EMBL/GenBank/DDBJ databases">
        <title>Genome Sequence of the sulphate-reducing bacterium, Pseudodesulfovibrio portus JCM14722.</title>
        <authorList>
            <person name="Kondo R."/>
            <person name="Kataoka T."/>
        </authorList>
    </citation>
    <scope>NUCLEOTIDE SEQUENCE</scope>
    <source>
        <strain evidence="1">JCM 14722</strain>
    </source>
</reference>
<dbReference type="Pfam" id="PF00132">
    <property type="entry name" value="Hexapep"/>
    <property type="match status" value="1"/>
</dbReference>
<dbReference type="PANTHER" id="PTHR23416:SF54">
    <property type="entry name" value="ACETYLTRANSFERASE, CYSE_LACA_LPXA_NODL FAMILY (AFU_ORTHOLOGUE AFUA_2G08430)-RELATED"/>
    <property type="match status" value="1"/>
</dbReference>
<dbReference type="InterPro" id="IPR011004">
    <property type="entry name" value="Trimer_LpxA-like_sf"/>
</dbReference>
<name>A0ABN6RV04_9BACT</name>